<sequence length="94" mass="10667">MLPLLLLSLLQESSLYGSEIMKLIDNMSHGEWCSGPAAARRIYTLTDAGRREYPATRERLLDELRSAHAVIDQHLKALETMVSGERIDHEHNHS</sequence>
<evidence type="ECO:0000313" key="2">
    <source>
        <dbReference type="Proteomes" id="UP001593833"/>
    </source>
</evidence>
<dbReference type="InterPro" id="IPR036390">
    <property type="entry name" value="WH_DNA-bd_sf"/>
</dbReference>
<dbReference type="EMBL" id="JBHPKH010000006">
    <property type="protein sequence ID" value="MFC1572196.1"/>
    <property type="molecule type" value="Genomic_DNA"/>
</dbReference>
<accession>A0ABV6YIN2</accession>
<name>A0ABV6YIN2_UNCEI</name>
<proteinExistence type="predicted"/>
<evidence type="ECO:0000313" key="1">
    <source>
        <dbReference type="EMBL" id="MFC1572196.1"/>
    </source>
</evidence>
<reference evidence="1 2" key="1">
    <citation type="submission" date="2024-09" db="EMBL/GenBank/DDBJ databases">
        <authorList>
            <person name="D'Angelo T."/>
        </authorList>
    </citation>
    <scope>NUCLEOTIDE SEQUENCE [LARGE SCALE GENOMIC DNA]</scope>
    <source>
        <strain evidence="1">SAG AM-320-E07</strain>
    </source>
</reference>
<organism evidence="1 2">
    <name type="scientific">Eiseniibacteriota bacterium</name>
    <dbReference type="NCBI Taxonomy" id="2212470"/>
    <lineage>
        <taxon>Bacteria</taxon>
        <taxon>Candidatus Eiseniibacteriota</taxon>
    </lineage>
</organism>
<protein>
    <recommendedName>
        <fullName evidence="3">Transcription regulator PadR N-terminal domain-containing protein</fullName>
    </recommendedName>
</protein>
<evidence type="ECO:0008006" key="3">
    <source>
        <dbReference type="Google" id="ProtNLM"/>
    </source>
</evidence>
<dbReference type="SUPFAM" id="SSF46785">
    <property type="entry name" value="Winged helix' DNA-binding domain"/>
    <property type="match status" value="1"/>
</dbReference>
<dbReference type="Proteomes" id="UP001593833">
    <property type="component" value="Unassembled WGS sequence"/>
</dbReference>
<gene>
    <name evidence="1" type="ORF">ACFL6M_01230</name>
</gene>
<keyword evidence="2" id="KW-1185">Reference proteome</keyword>
<comment type="caution">
    <text evidence="1">The sequence shown here is derived from an EMBL/GenBank/DDBJ whole genome shotgun (WGS) entry which is preliminary data.</text>
</comment>